<organism evidence="10 11">
    <name type="scientific">Saccharomyces pastorianus</name>
    <name type="common">Lager yeast</name>
    <name type="synonym">Saccharomyces cerevisiae x Saccharomyces eubayanus</name>
    <dbReference type="NCBI Taxonomy" id="27292"/>
    <lineage>
        <taxon>Eukaryota</taxon>
        <taxon>Fungi</taxon>
        <taxon>Dikarya</taxon>
        <taxon>Ascomycota</taxon>
        <taxon>Saccharomycotina</taxon>
        <taxon>Saccharomycetes</taxon>
        <taxon>Saccharomycetales</taxon>
        <taxon>Saccharomycetaceae</taxon>
        <taxon>Saccharomyces</taxon>
    </lineage>
</organism>
<dbReference type="GO" id="GO:0071816">
    <property type="term" value="P:tail-anchored membrane protein insertion into ER membrane"/>
    <property type="evidence" value="ECO:0007669"/>
    <property type="project" value="InterPro"/>
</dbReference>
<evidence type="ECO:0000256" key="8">
    <source>
        <dbReference type="ARBA" id="ARBA00023136"/>
    </source>
</evidence>
<feature type="coiled-coil region" evidence="9">
    <location>
        <begin position="68"/>
        <end position="102"/>
    </location>
</feature>
<evidence type="ECO:0000256" key="9">
    <source>
        <dbReference type="HAMAP-Rule" id="MF_03113"/>
    </source>
</evidence>
<dbReference type="GO" id="GO:0043529">
    <property type="term" value="C:GET complex"/>
    <property type="evidence" value="ECO:0007669"/>
    <property type="project" value="UniProtKB-UniRule"/>
</dbReference>
<dbReference type="PANTHER" id="PTHR42650">
    <property type="entry name" value="TAIL-ANCHORED PROTEIN INSERTION RECEPTOR WRB"/>
    <property type="match status" value="1"/>
</dbReference>
<dbReference type="PANTHER" id="PTHR42650:SF1">
    <property type="entry name" value="GUIDED ENTRY OF TAIL-ANCHORED PROTEINS FACTOR 1"/>
    <property type="match status" value="1"/>
</dbReference>
<keyword evidence="6 9" id="KW-1133">Transmembrane helix</keyword>
<keyword evidence="3 9" id="KW-0812">Transmembrane</keyword>
<dbReference type="AlphaFoldDB" id="A0A6C1DSG0"/>
<keyword evidence="4 9" id="KW-0256">Endoplasmic reticulum</keyword>
<keyword evidence="5 9" id="KW-0931">ER-Golgi transport</keyword>
<evidence type="ECO:0000256" key="1">
    <source>
        <dbReference type="ARBA" id="ARBA00010799"/>
    </source>
</evidence>
<name>A0A6C1DSG0_SACPS</name>
<evidence type="ECO:0000256" key="4">
    <source>
        <dbReference type="ARBA" id="ARBA00022824"/>
    </source>
</evidence>
<comment type="subunit">
    <text evidence="9">Component of the Golgi to ER traffic (GET) complex, which is composed of GET1, GET2 and GET3. Within the complex, GET1 and GET2 form a heterotetramer which is stabilized by phosphatidylinositol binding and which binds to the GET3 homodimer.</text>
</comment>
<comment type="subcellular location">
    <subcellularLocation>
        <location evidence="9">Endoplasmic reticulum membrane</location>
        <topology evidence="9">Multi-pass membrane protein</topology>
    </subcellularLocation>
    <subcellularLocation>
        <location evidence="9">Golgi apparatus membrane</location>
        <topology evidence="9">Multi-pass membrane protein</topology>
    </subcellularLocation>
</comment>
<evidence type="ECO:0000256" key="7">
    <source>
        <dbReference type="ARBA" id="ARBA00023054"/>
    </source>
</evidence>
<evidence type="ECO:0000313" key="10">
    <source>
        <dbReference type="EMBL" id="QID79523.1"/>
    </source>
</evidence>
<keyword evidence="7 9" id="KW-0175">Coiled coil</keyword>
<dbReference type="Pfam" id="PF04420">
    <property type="entry name" value="CHD5"/>
    <property type="match status" value="1"/>
</dbReference>
<keyword evidence="2 9" id="KW-0813">Transport</keyword>
<dbReference type="GO" id="GO:0000139">
    <property type="term" value="C:Golgi membrane"/>
    <property type="evidence" value="ECO:0007669"/>
    <property type="project" value="UniProtKB-SubCell"/>
</dbReference>
<feature type="topological domain" description="Lumenal" evidence="9">
    <location>
        <begin position="126"/>
        <end position="181"/>
    </location>
</feature>
<dbReference type="GO" id="GO:0016192">
    <property type="term" value="P:vesicle-mediated transport"/>
    <property type="evidence" value="ECO:0007669"/>
    <property type="project" value="UniProtKB-KW"/>
</dbReference>
<evidence type="ECO:0000313" key="11">
    <source>
        <dbReference type="Proteomes" id="UP000501346"/>
    </source>
</evidence>
<keyword evidence="8 9" id="KW-0472">Membrane</keyword>
<feature type="topological domain" description="Cytoplasmic" evidence="9">
    <location>
        <begin position="22"/>
        <end position="104"/>
    </location>
</feature>
<keyword evidence="11" id="KW-1185">Reference proteome</keyword>
<protein>
    <recommendedName>
        <fullName evidence="9">Golgi to ER traffic protein 1</fullName>
    </recommendedName>
    <alternativeName>
        <fullName evidence="9">Guided entry of tail-anchored proteins 1</fullName>
    </alternativeName>
</protein>
<dbReference type="Proteomes" id="UP000501346">
    <property type="component" value="Chromosome ScVII"/>
</dbReference>
<reference evidence="10 11" key="1">
    <citation type="journal article" date="2019" name="BMC Genomics">
        <title>Chromosome level assembly and comparative genome analysis confirm lager-brewing yeasts originated from a single hybridization.</title>
        <authorList>
            <person name="Salazar A.N."/>
            <person name="Gorter de Vries A.R."/>
            <person name="van den Broek M."/>
            <person name="Brouwers N."/>
            <person name="de la Torre Cortes P."/>
            <person name="Kuijpers N.G.A."/>
            <person name="Daran J.G."/>
            <person name="Abeel T."/>
        </authorList>
    </citation>
    <scope>NUCLEOTIDE SEQUENCE [LARGE SCALE GENOMIC DNA]</scope>
    <source>
        <strain evidence="10 11">CBS 1483</strain>
    </source>
</reference>
<evidence type="ECO:0000256" key="5">
    <source>
        <dbReference type="ARBA" id="ARBA00022892"/>
    </source>
</evidence>
<evidence type="ECO:0000256" key="3">
    <source>
        <dbReference type="ARBA" id="ARBA00022692"/>
    </source>
</evidence>
<dbReference type="InterPro" id="IPR028945">
    <property type="entry name" value="Get1"/>
</dbReference>
<feature type="topological domain" description="Lumenal" evidence="9">
    <location>
        <position position="1"/>
    </location>
</feature>
<comment type="similarity">
    <text evidence="1 9">Belongs to the WRB/GET1 family.</text>
</comment>
<keyword evidence="9" id="KW-0333">Golgi apparatus</keyword>
<dbReference type="EMBL" id="CP048988">
    <property type="protein sequence ID" value="QID79523.1"/>
    <property type="molecule type" value="Genomic_DNA"/>
</dbReference>
<gene>
    <name evidence="10" type="primary">GET1_1</name>
    <name evidence="9" type="synonym">GET1</name>
    <name evidence="10" type="ORF">GRS66_001795</name>
</gene>
<accession>A0A6C1DSG0</accession>
<evidence type="ECO:0000256" key="6">
    <source>
        <dbReference type="ARBA" id="ARBA00022989"/>
    </source>
</evidence>
<dbReference type="HAMAP" id="MF_03113">
    <property type="entry name" value="Get1"/>
    <property type="match status" value="1"/>
</dbReference>
<dbReference type="OrthoDB" id="69461at2759"/>
<dbReference type="Gene3D" id="1.10.287.660">
    <property type="entry name" value="Helix hairpin bin"/>
    <property type="match status" value="1"/>
</dbReference>
<dbReference type="InterPro" id="IPR027538">
    <property type="entry name" value="Get1_fungi"/>
</dbReference>
<feature type="topological domain" description="Cytoplasmic" evidence="9">
    <location>
        <begin position="199"/>
        <end position="235"/>
    </location>
</feature>
<dbReference type="InterPro" id="IPR029012">
    <property type="entry name" value="Helix_hairpin_bin_sf"/>
</dbReference>
<comment type="function">
    <text evidence="9">Required for the post-translational delivery of tail-anchored (TA) proteins to the endoplasmic reticulum. Together with GET2, acts as a membrane receptor for soluble GET3, which recognizes and selectively binds the transmembrane domain of TA proteins in the cytosol. The GET complex cooperates with the HDEL receptor ERD2 to mediate the ATP-dependent retrieval of resident ER proteins that contain a C-terminal H-D-E-L retention signal from the Golgi to the ER.</text>
</comment>
<evidence type="ECO:0000256" key="2">
    <source>
        <dbReference type="ARBA" id="ARBA00022448"/>
    </source>
</evidence>
<dbReference type="GO" id="GO:0043495">
    <property type="term" value="F:protein-membrane adaptor activity"/>
    <property type="evidence" value="ECO:0007669"/>
    <property type="project" value="TreeGrafter"/>
</dbReference>
<dbReference type="GO" id="GO:0005789">
    <property type="term" value="C:endoplasmic reticulum membrane"/>
    <property type="evidence" value="ECO:0007669"/>
    <property type="project" value="UniProtKB-SubCell"/>
</dbReference>
<sequence>MPWAAAVAIFFIVVTKFLQYTNKYHEKWISKFAPGNELSKKYLAKVKERHELKEFNNSISAQDNYAKWTKNNRKLDSLDKEINNLKDEIQSENKAFQAHLHKLRLLALTVPFFVFKIMYGKTPVYKLSSSTSTLFPTFVSGVWSQGWLYVLLHPLRTISQKWHIMEGKFGASKFDDMALQSVSLGIWVWALMNVINGVEFIVKQLFLTPKMEAPASVETQEEKALDAVDDAIILD</sequence>
<proteinExistence type="inferred from homology"/>